<dbReference type="PANTHER" id="PTHR21600">
    <property type="entry name" value="MITOCHONDRIAL RNA PSEUDOURIDINE SYNTHASE"/>
    <property type="match status" value="1"/>
</dbReference>
<evidence type="ECO:0000259" key="4">
    <source>
        <dbReference type="Pfam" id="PF00849"/>
    </source>
</evidence>
<dbReference type="SUPFAM" id="SSF55120">
    <property type="entry name" value="Pseudouridine synthase"/>
    <property type="match status" value="1"/>
</dbReference>
<reference evidence="5" key="1">
    <citation type="submission" date="2023-07" db="EMBL/GenBank/DDBJ databases">
        <title>Sequencing the genomes of 1000 actinobacteria strains.</title>
        <authorList>
            <person name="Klenk H.-P."/>
        </authorList>
    </citation>
    <scope>NUCLEOTIDE SEQUENCE</scope>
    <source>
        <strain evidence="5">DSM 107476</strain>
    </source>
</reference>
<gene>
    <name evidence="5" type="ORF">J2S39_002186</name>
</gene>
<sequence length="286" mass="32498">MIDTQRHRHPEDDEAALQARFDAGEVVRATGVPLSPTSLLAPGQDVWFYRIPAPEEPVPGQIEILYEDENLLVVDKPHFLATMPRARHITETATVRMRRATGNNDLAPAHRLDRPTAGVLLFTKRREVRGAYQELFARREVSKVYEAIADFDDTLSFPVTWKDRMEKKPGELQARFTDGEINAITTVARVQMLDDAAQSALEAIHGPIRRQAVYELRPWSGRTHQLRMHMWKAGLPLLGDLVYPDVLPLDAEDLTAPMRLLARSLAFTDPLDGTDREFSTTRTWFH</sequence>
<organism evidence="5 6">
    <name type="scientific">Corynebacterium guangdongense</name>
    <dbReference type="NCBI Taxonomy" id="1783348"/>
    <lineage>
        <taxon>Bacteria</taxon>
        <taxon>Bacillati</taxon>
        <taxon>Actinomycetota</taxon>
        <taxon>Actinomycetes</taxon>
        <taxon>Mycobacteriales</taxon>
        <taxon>Corynebacteriaceae</taxon>
        <taxon>Corynebacterium</taxon>
    </lineage>
</organism>
<dbReference type="InterPro" id="IPR020103">
    <property type="entry name" value="PsdUridine_synth_cat_dom_sf"/>
</dbReference>
<evidence type="ECO:0000313" key="6">
    <source>
        <dbReference type="Proteomes" id="UP001180840"/>
    </source>
</evidence>
<keyword evidence="5" id="KW-0413">Isomerase</keyword>
<dbReference type="InterPro" id="IPR050188">
    <property type="entry name" value="RluA_PseudoU_synthase"/>
</dbReference>
<dbReference type="Pfam" id="PF00849">
    <property type="entry name" value="PseudoU_synth_2"/>
    <property type="match status" value="1"/>
</dbReference>
<dbReference type="Gene3D" id="3.30.2350.10">
    <property type="entry name" value="Pseudouridine synthase"/>
    <property type="match status" value="1"/>
</dbReference>
<accession>A0ABU2A006</accession>
<evidence type="ECO:0000256" key="2">
    <source>
        <dbReference type="ARBA" id="ARBA00031870"/>
    </source>
</evidence>
<dbReference type="EMBL" id="JAVDXZ010000001">
    <property type="protein sequence ID" value="MDR7330510.1"/>
    <property type="molecule type" value="Genomic_DNA"/>
</dbReference>
<dbReference type="PROSITE" id="PS01129">
    <property type="entry name" value="PSI_RLU"/>
    <property type="match status" value="1"/>
</dbReference>
<proteinExistence type="predicted"/>
<comment type="caution">
    <text evidence="5">The sequence shown here is derived from an EMBL/GenBank/DDBJ whole genome shotgun (WGS) entry which is preliminary data.</text>
</comment>
<dbReference type="Proteomes" id="UP001180840">
    <property type="component" value="Unassembled WGS sequence"/>
</dbReference>
<name>A0ABU2A006_9CORY</name>
<protein>
    <recommendedName>
        <fullName evidence="2">RNA pseudouridylate synthase</fullName>
    </recommendedName>
    <alternativeName>
        <fullName evidence="3">RNA-uridine isomerase</fullName>
    </alternativeName>
</protein>
<evidence type="ECO:0000256" key="3">
    <source>
        <dbReference type="ARBA" id="ARBA00033164"/>
    </source>
</evidence>
<dbReference type="GO" id="GO:0160151">
    <property type="term" value="F:tRNA pseudouridine(32) synthase activity"/>
    <property type="evidence" value="ECO:0007669"/>
    <property type="project" value="UniProtKB-EC"/>
</dbReference>
<evidence type="ECO:0000256" key="1">
    <source>
        <dbReference type="ARBA" id="ARBA00000073"/>
    </source>
</evidence>
<dbReference type="InterPro" id="IPR006145">
    <property type="entry name" value="PsdUridine_synth_RsuA/RluA"/>
</dbReference>
<dbReference type="InterPro" id="IPR006224">
    <property type="entry name" value="PsdUridine_synth_RluA-like_CS"/>
</dbReference>
<keyword evidence="6" id="KW-1185">Reference proteome</keyword>
<evidence type="ECO:0000313" key="5">
    <source>
        <dbReference type="EMBL" id="MDR7330510.1"/>
    </source>
</evidence>
<feature type="domain" description="Pseudouridine synthase RsuA/RluA-like" evidence="4">
    <location>
        <begin position="70"/>
        <end position="230"/>
    </location>
</feature>
<dbReference type="GO" id="GO:0160142">
    <property type="term" value="F:23S rRNA pseudouridine(746) synthase activity"/>
    <property type="evidence" value="ECO:0007669"/>
    <property type="project" value="UniProtKB-EC"/>
</dbReference>
<dbReference type="PANTHER" id="PTHR21600:SF84">
    <property type="entry name" value="PSEUDOURIDINE SYNTHASE RSUA_RLUA-LIKE DOMAIN-CONTAINING PROTEIN"/>
    <property type="match status" value="1"/>
</dbReference>
<comment type="catalytic activity">
    <reaction evidence="1">
        <text>a uridine in RNA = a pseudouridine in RNA</text>
        <dbReference type="Rhea" id="RHEA:48348"/>
        <dbReference type="Rhea" id="RHEA-COMP:12068"/>
        <dbReference type="Rhea" id="RHEA-COMP:12069"/>
        <dbReference type="ChEBI" id="CHEBI:65314"/>
        <dbReference type="ChEBI" id="CHEBI:65315"/>
    </reaction>
</comment>